<organism evidence="2 3">
    <name type="scientific">Sphaerosporella brunnea</name>
    <dbReference type="NCBI Taxonomy" id="1250544"/>
    <lineage>
        <taxon>Eukaryota</taxon>
        <taxon>Fungi</taxon>
        <taxon>Dikarya</taxon>
        <taxon>Ascomycota</taxon>
        <taxon>Pezizomycotina</taxon>
        <taxon>Pezizomycetes</taxon>
        <taxon>Pezizales</taxon>
        <taxon>Pyronemataceae</taxon>
        <taxon>Sphaerosporella</taxon>
    </lineage>
</organism>
<dbReference type="AlphaFoldDB" id="A0A5J5EJ31"/>
<evidence type="ECO:0000313" key="2">
    <source>
        <dbReference type="EMBL" id="KAA8895097.1"/>
    </source>
</evidence>
<dbReference type="InParanoid" id="A0A5J5EJ31"/>
<evidence type="ECO:0000313" key="3">
    <source>
        <dbReference type="Proteomes" id="UP000326924"/>
    </source>
</evidence>
<name>A0A5J5EJ31_9PEZI</name>
<feature type="region of interest" description="Disordered" evidence="1">
    <location>
        <begin position="1"/>
        <end position="41"/>
    </location>
</feature>
<gene>
    <name evidence="2" type="ORF">FN846DRAFT_894465</name>
</gene>
<proteinExistence type="predicted"/>
<accession>A0A5J5EJ31</accession>
<dbReference type="OrthoDB" id="4760831at2759"/>
<sequence>MGPTAAPPHKDTRRGRRGTGNLTGRKQRNNNKGKGGRAVPNIQTQGSSMLACWYAAIASHTELLVSSSRERVAGSDSEHSFTILALADILDDSGGRAMTAAQINANSMRNAYKHSLEATPPPAIHDQLGNKLSGSICLARLGDIRAGELCGPELSGDSHRGNAIPPAPQSAVLAELLQRQGTTRNGPRTPANEGDATC</sequence>
<dbReference type="Proteomes" id="UP000326924">
    <property type="component" value="Unassembled WGS sequence"/>
</dbReference>
<dbReference type="EMBL" id="VXIS01000288">
    <property type="protein sequence ID" value="KAA8895097.1"/>
    <property type="molecule type" value="Genomic_DNA"/>
</dbReference>
<comment type="caution">
    <text evidence="2">The sequence shown here is derived from an EMBL/GenBank/DDBJ whole genome shotgun (WGS) entry which is preliminary data.</text>
</comment>
<feature type="region of interest" description="Disordered" evidence="1">
    <location>
        <begin position="179"/>
        <end position="198"/>
    </location>
</feature>
<protein>
    <submittedName>
        <fullName evidence="2">Uncharacterized protein</fullName>
    </submittedName>
</protein>
<keyword evidence="3" id="KW-1185">Reference proteome</keyword>
<feature type="compositionally biased region" description="Basic residues" evidence="1">
    <location>
        <begin position="25"/>
        <end position="35"/>
    </location>
</feature>
<evidence type="ECO:0000256" key="1">
    <source>
        <dbReference type="SAM" id="MobiDB-lite"/>
    </source>
</evidence>
<reference evidence="2 3" key="1">
    <citation type="submission" date="2019-09" db="EMBL/GenBank/DDBJ databases">
        <title>Draft genome of the ectomycorrhizal ascomycete Sphaerosporella brunnea.</title>
        <authorList>
            <consortium name="DOE Joint Genome Institute"/>
            <person name="Benucci G.M."/>
            <person name="Marozzi G."/>
            <person name="Antonielli L."/>
            <person name="Sanchez S."/>
            <person name="Marco P."/>
            <person name="Wang X."/>
            <person name="Falini L.B."/>
            <person name="Barry K."/>
            <person name="Haridas S."/>
            <person name="Lipzen A."/>
            <person name="Labutti K."/>
            <person name="Grigoriev I.V."/>
            <person name="Murat C."/>
            <person name="Martin F."/>
            <person name="Albertini E."/>
            <person name="Donnini D."/>
            <person name="Bonito G."/>
        </authorList>
    </citation>
    <scope>NUCLEOTIDE SEQUENCE [LARGE SCALE GENOMIC DNA]</scope>
    <source>
        <strain evidence="2 3">Sb_GMNB300</strain>
    </source>
</reference>